<dbReference type="PROSITE" id="PS01039">
    <property type="entry name" value="SBP_BACTERIAL_3"/>
    <property type="match status" value="1"/>
</dbReference>
<evidence type="ECO:0000259" key="9">
    <source>
        <dbReference type="SMART" id="SM00079"/>
    </source>
</evidence>
<dbReference type="PANTHER" id="PTHR35936:SF19">
    <property type="entry name" value="AMINO-ACID-BINDING PROTEIN YXEM-RELATED"/>
    <property type="match status" value="1"/>
</dbReference>
<dbReference type="GO" id="GO:0030288">
    <property type="term" value="C:outer membrane-bounded periplasmic space"/>
    <property type="evidence" value="ECO:0007669"/>
    <property type="project" value="InterPro"/>
</dbReference>
<sequence>MRISRRLAAAASAAVFVLMAGSAMADGEKVVIGTEGAYPPFNNLESDGTLTGFDVDIAKALCVEMKVECTFVTQDWDGIIPALIAKKFDAIIASMSITAERKEKVDFTNKYYNTPPAIVVPKDSPITEATEAALAGKSLGAQGSTTHSNYAEAHMKEADIKLYPTAEEYKLDIVNGRIDAVIDDVVVLSEWLKSADGACCKLLGTLPVDPVINGEGAGIAVRKGDDALREKFNKAIEAIRANGKYKEINEKYFPFDVYGS</sequence>
<feature type="chain" id="PRO_5043430947" evidence="7">
    <location>
        <begin position="26"/>
        <end position="260"/>
    </location>
</feature>
<comment type="similarity">
    <text evidence="2 6">Belongs to the bacterial solute-binding protein 3 family.</text>
</comment>
<evidence type="ECO:0000256" key="5">
    <source>
        <dbReference type="ARBA" id="ARBA00022764"/>
    </source>
</evidence>
<dbReference type="InterPro" id="IPR001320">
    <property type="entry name" value="Iontro_rcpt_C"/>
</dbReference>
<proteinExistence type="inferred from homology"/>
<dbReference type="SMART" id="SM00062">
    <property type="entry name" value="PBPb"/>
    <property type="match status" value="1"/>
</dbReference>
<feature type="domain" description="Solute-binding protein family 3/N-terminal" evidence="8">
    <location>
        <begin position="29"/>
        <end position="256"/>
    </location>
</feature>
<accession>A0AAW4FTS5</accession>
<comment type="caution">
    <text evidence="10">The sequence shown here is derived from an EMBL/GenBank/DDBJ whole genome shotgun (WGS) entry which is preliminary data.</text>
</comment>
<organism evidence="10 11">
    <name type="scientific">Ensifer canadensis</name>
    <dbReference type="NCBI Taxonomy" id="555315"/>
    <lineage>
        <taxon>Bacteria</taxon>
        <taxon>Pseudomonadati</taxon>
        <taxon>Pseudomonadota</taxon>
        <taxon>Alphaproteobacteria</taxon>
        <taxon>Hyphomicrobiales</taxon>
        <taxon>Rhizobiaceae</taxon>
        <taxon>Sinorhizobium/Ensifer group</taxon>
        <taxon>Ensifer</taxon>
    </lineage>
</organism>
<keyword evidence="4 7" id="KW-0732">Signal</keyword>
<dbReference type="GO" id="GO:0016020">
    <property type="term" value="C:membrane"/>
    <property type="evidence" value="ECO:0007669"/>
    <property type="project" value="InterPro"/>
</dbReference>
<dbReference type="Pfam" id="PF00497">
    <property type="entry name" value="SBP_bac_3"/>
    <property type="match status" value="1"/>
</dbReference>
<dbReference type="CDD" id="cd13702">
    <property type="entry name" value="PBP2_mlr5654_like"/>
    <property type="match status" value="1"/>
</dbReference>
<feature type="domain" description="Ionotropic glutamate receptor C-terminal" evidence="9">
    <location>
        <begin position="29"/>
        <end position="255"/>
    </location>
</feature>
<dbReference type="SMART" id="SM00079">
    <property type="entry name" value="PBPe"/>
    <property type="match status" value="1"/>
</dbReference>
<evidence type="ECO:0000256" key="3">
    <source>
        <dbReference type="ARBA" id="ARBA00022448"/>
    </source>
</evidence>
<dbReference type="GO" id="GO:0015276">
    <property type="term" value="F:ligand-gated monoatomic ion channel activity"/>
    <property type="evidence" value="ECO:0007669"/>
    <property type="project" value="InterPro"/>
</dbReference>
<protein>
    <submittedName>
        <fullName evidence="10">Transporter substrate-binding domain-containing protein</fullName>
    </submittedName>
</protein>
<dbReference type="AlphaFoldDB" id="A0AAW4FTS5"/>
<dbReference type="SUPFAM" id="SSF53850">
    <property type="entry name" value="Periplasmic binding protein-like II"/>
    <property type="match status" value="1"/>
</dbReference>
<dbReference type="PANTHER" id="PTHR35936">
    <property type="entry name" value="MEMBRANE-BOUND LYTIC MUREIN TRANSGLYCOSYLASE F"/>
    <property type="match status" value="1"/>
</dbReference>
<feature type="signal peptide" evidence="7">
    <location>
        <begin position="1"/>
        <end position="25"/>
    </location>
</feature>
<dbReference type="InterPro" id="IPR018313">
    <property type="entry name" value="SBP_3_CS"/>
</dbReference>
<comment type="subcellular location">
    <subcellularLocation>
        <location evidence="1">Periplasm</location>
    </subcellularLocation>
</comment>
<dbReference type="InterPro" id="IPR001638">
    <property type="entry name" value="Solute-binding_3/MltF_N"/>
</dbReference>
<name>A0AAW4FTS5_9HYPH</name>
<dbReference type="Proteomes" id="UP000744980">
    <property type="component" value="Unassembled WGS sequence"/>
</dbReference>
<gene>
    <name evidence="10" type="ORF">GFB56_28075</name>
</gene>
<evidence type="ECO:0000256" key="4">
    <source>
        <dbReference type="ARBA" id="ARBA00022729"/>
    </source>
</evidence>
<evidence type="ECO:0000256" key="6">
    <source>
        <dbReference type="RuleBase" id="RU003744"/>
    </source>
</evidence>
<reference evidence="10 11" key="1">
    <citation type="submission" date="2020-01" db="EMBL/GenBank/DDBJ databases">
        <title>Draft genome assembly of Ensifer adhaerens T173.</title>
        <authorList>
            <person name="Craig J.E."/>
            <person name="Stinchcombe J.R."/>
        </authorList>
    </citation>
    <scope>NUCLEOTIDE SEQUENCE [LARGE SCALE GENOMIC DNA]</scope>
    <source>
        <strain evidence="10 11">T173</strain>
    </source>
</reference>
<evidence type="ECO:0000256" key="7">
    <source>
        <dbReference type="SAM" id="SignalP"/>
    </source>
</evidence>
<dbReference type="Gene3D" id="3.40.190.10">
    <property type="entry name" value="Periplasmic binding protein-like II"/>
    <property type="match status" value="2"/>
</dbReference>
<keyword evidence="3" id="KW-0813">Transport</keyword>
<keyword evidence="5" id="KW-0574">Periplasm</keyword>
<dbReference type="EMBL" id="WXFA01000028">
    <property type="protein sequence ID" value="MBM3094603.1"/>
    <property type="molecule type" value="Genomic_DNA"/>
</dbReference>
<evidence type="ECO:0000313" key="11">
    <source>
        <dbReference type="Proteomes" id="UP000744980"/>
    </source>
</evidence>
<keyword evidence="11" id="KW-1185">Reference proteome</keyword>
<evidence type="ECO:0000313" key="10">
    <source>
        <dbReference type="EMBL" id="MBM3094603.1"/>
    </source>
</evidence>
<dbReference type="NCBIfam" id="TIGR01096">
    <property type="entry name" value="3A0103s03R"/>
    <property type="match status" value="1"/>
</dbReference>
<evidence type="ECO:0000259" key="8">
    <source>
        <dbReference type="SMART" id="SM00062"/>
    </source>
</evidence>
<evidence type="ECO:0000256" key="2">
    <source>
        <dbReference type="ARBA" id="ARBA00010333"/>
    </source>
</evidence>
<dbReference type="InterPro" id="IPR005768">
    <property type="entry name" value="Lys_Arg_Orn-bd"/>
</dbReference>
<evidence type="ECO:0000256" key="1">
    <source>
        <dbReference type="ARBA" id="ARBA00004418"/>
    </source>
</evidence>
<dbReference type="RefSeq" id="WP_057208703.1">
    <property type="nucleotide sequence ID" value="NZ_CP083370.1"/>
</dbReference>